<dbReference type="GO" id="GO:0004180">
    <property type="term" value="F:carboxypeptidase activity"/>
    <property type="evidence" value="ECO:0007669"/>
    <property type="project" value="UniProtKB-KW"/>
</dbReference>
<proteinExistence type="inferred from homology"/>
<evidence type="ECO:0000256" key="5">
    <source>
        <dbReference type="ARBA" id="ARBA00023180"/>
    </source>
</evidence>
<keyword evidence="4" id="KW-0378">Hydrolase</keyword>
<keyword evidence="2" id="KW-0645">Protease</keyword>
<feature type="signal peptide" evidence="6">
    <location>
        <begin position="1"/>
        <end position="16"/>
    </location>
</feature>
<evidence type="ECO:0000256" key="1">
    <source>
        <dbReference type="ARBA" id="ARBA00011079"/>
    </source>
</evidence>
<dbReference type="GO" id="GO:0070008">
    <property type="term" value="F:serine-type exopeptidase activity"/>
    <property type="evidence" value="ECO:0007669"/>
    <property type="project" value="InterPro"/>
</dbReference>
<dbReference type="PANTHER" id="PTHR11010">
    <property type="entry name" value="PROTEASE S28 PRO-X CARBOXYPEPTIDASE-RELATED"/>
    <property type="match status" value="1"/>
</dbReference>
<evidence type="ECO:0000256" key="3">
    <source>
        <dbReference type="ARBA" id="ARBA00022729"/>
    </source>
</evidence>
<keyword evidence="3 6" id="KW-0732">Signal</keyword>
<evidence type="ECO:0000313" key="7">
    <source>
        <dbReference type="EMBL" id="AGJ83950.1"/>
    </source>
</evidence>
<dbReference type="GO" id="GO:0006508">
    <property type="term" value="P:proteolysis"/>
    <property type="evidence" value="ECO:0007669"/>
    <property type="project" value="UniProtKB-KW"/>
</dbReference>
<feature type="chain" id="PRO_5004103854" evidence="6">
    <location>
        <begin position="17"/>
        <end position="564"/>
    </location>
</feature>
<dbReference type="GO" id="GO:0008239">
    <property type="term" value="F:dipeptidyl-peptidase activity"/>
    <property type="evidence" value="ECO:0007669"/>
    <property type="project" value="TreeGrafter"/>
</dbReference>
<dbReference type="InterPro" id="IPR029058">
    <property type="entry name" value="AB_hydrolase_fold"/>
</dbReference>
<keyword evidence="5" id="KW-0325">Glycoprotein</keyword>
<accession>M9VY56</accession>
<comment type="similarity">
    <text evidence="1">Belongs to the peptidase S28 family.</text>
</comment>
<evidence type="ECO:0000256" key="4">
    <source>
        <dbReference type="ARBA" id="ARBA00022801"/>
    </source>
</evidence>
<sequence length="564" mass="62490">MLLLSLLLSLLAGALATAKPALTSFQLQRSVPSLPLGLFRHLRSLETSSLQDVSSHADQLTFSVPSPSSLYTAHTFDQLVSHDPNVPAPSEHATFKQRYWFDATYYRPGGPVLLLDGGETDGEGRLPFLKEGILQILSQATGGIGVLFEHRYYGKSFPVDNLTTDSFRYLTTMQSLQDSAHFAKNVVFPGLEDKELTSPHAAWLYYGGSYAGAKAAFARKLFPEVWWGVIASSAVTAAIIDFWEYYEPIRISAPPACSSLLINHTSVIDELLAFSNPLVTSSLKSFFGLPNITLDTDFVNALHIPLGSWQGRNWDDSVGSNEFFNFCDAITEGLEEEHTSEASILVRAIRNIFPSFPSDPRKAFASFSAYAGYVKENIASMCPKGVAQDDCFGTDVYEGDDLSEAPWKSWSYQFCTGESFLASFAPEGHPSLVSSLITPGYTGQICRKAFPDGELNRVPAQPNVTEINQWGSLELSYPRLAFIDGSEDPWLYATPHSPNAKNPKRKDTLKRPFKLIPGGVHHWDENGRLDGDVPTAILAVHEDEIHFVQAWMKEWREKGQWKAE</sequence>
<organism evidence="7">
    <name type="scientific">Glaciozyma antarctica</name>
    <dbReference type="NCBI Taxonomy" id="105987"/>
    <lineage>
        <taxon>Eukaryota</taxon>
        <taxon>Fungi</taxon>
        <taxon>Dikarya</taxon>
        <taxon>Basidiomycota</taxon>
        <taxon>Pucciniomycotina</taxon>
        <taxon>Microbotryomycetes</taxon>
        <taxon>Kriegeriales</taxon>
        <taxon>Camptobasidiaceae</taxon>
        <taxon>Glaciozyma</taxon>
    </lineage>
</organism>
<evidence type="ECO:0000256" key="6">
    <source>
        <dbReference type="SAM" id="SignalP"/>
    </source>
</evidence>
<name>M9VY56_9BASI</name>
<protein>
    <submittedName>
        <fullName evidence="7">Serine carboxypeptidase</fullName>
    </submittedName>
</protein>
<dbReference type="Gene3D" id="3.40.50.1820">
    <property type="entry name" value="alpha/beta hydrolase"/>
    <property type="match status" value="2"/>
</dbReference>
<dbReference type="EMBL" id="KC489467">
    <property type="protein sequence ID" value="AGJ83950.1"/>
    <property type="molecule type" value="Genomic_DNA"/>
</dbReference>
<dbReference type="Pfam" id="PF05577">
    <property type="entry name" value="Peptidase_S28"/>
    <property type="match status" value="1"/>
</dbReference>
<keyword evidence="7" id="KW-0121">Carboxypeptidase</keyword>
<dbReference type="PANTHER" id="PTHR11010:SF117">
    <property type="entry name" value="SERINE PROTEASE 16"/>
    <property type="match status" value="1"/>
</dbReference>
<evidence type="ECO:0000256" key="2">
    <source>
        <dbReference type="ARBA" id="ARBA00022670"/>
    </source>
</evidence>
<reference evidence="7" key="1">
    <citation type="submission" date="2013-01" db="EMBL/GenBank/DDBJ databases">
        <title>Cloning and expression of genes encoding cold active proteases from psychrophilic yeast Glaciozyma antarctica.</title>
        <authorList>
            <person name="Khairuddin F."/>
            <person name="Yong H.Y."/>
            <person name="Mat Shaarani S."/>
            <person name="Abu Bakar F.D."/>
            <person name="Muhammad Mahadi N."/>
            <person name="Abdul Murad A.M."/>
        </authorList>
    </citation>
    <scope>NUCLEOTIDE SEQUENCE</scope>
</reference>
<dbReference type="SUPFAM" id="SSF53474">
    <property type="entry name" value="alpha/beta-Hydrolases"/>
    <property type="match status" value="1"/>
</dbReference>
<dbReference type="AlphaFoldDB" id="M9VY56"/>
<dbReference type="InterPro" id="IPR008758">
    <property type="entry name" value="Peptidase_S28"/>
</dbReference>